<dbReference type="FunFam" id="1.10.1520.10:FF:000001">
    <property type="entry name" value="Ribonuclease 3"/>
    <property type="match status" value="1"/>
</dbReference>
<keyword evidence="9" id="KW-0479">Metal-binding</keyword>
<organism evidence="12 13">
    <name type="scientific">Candidatus Ordinivivax streblomastigis</name>
    <dbReference type="NCBI Taxonomy" id="2540710"/>
    <lineage>
        <taxon>Bacteria</taxon>
        <taxon>Pseudomonadati</taxon>
        <taxon>Bacteroidota</taxon>
        <taxon>Bacteroidia</taxon>
        <taxon>Bacteroidales</taxon>
        <taxon>Candidatus Ordinivivax</taxon>
    </lineage>
</organism>
<dbReference type="InterPro" id="IPR011907">
    <property type="entry name" value="RNase_III"/>
</dbReference>
<dbReference type="InterPro" id="IPR036389">
    <property type="entry name" value="RNase_III_sf"/>
</dbReference>
<dbReference type="GO" id="GO:0010468">
    <property type="term" value="P:regulation of gene expression"/>
    <property type="evidence" value="ECO:0007669"/>
    <property type="project" value="TreeGrafter"/>
</dbReference>
<dbReference type="GO" id="GO:0006364">
    <property type="term" value="P:rRNA processing"/>
    <property type="evidence" value="ECO:0007669"/>
    <property type="project" value="UniProtKB-UniRule"/>
</dbReference>
<dbReference type="PANTHER" id="PTHR11207:SF0">
    <property type="entry name" value="RIBONUCLEASE 3"/>
    <property type="match status" value="1"/>
</dbReference>
<evidence type="ECO:0000256" key="3">
    <source>
        <dbReference type="ARBA" id="ARBA00022552"/>
    </source>
</evidence>
<dbReference type="SUPFAM" id="SSF69065">
    <property type="entry name" value="RNase III domain-like"/>
    <property type="match status" value="1"/>
</dbReference>
<dbReference type="AlphaFoldDB" id="A0A5M8P2W3"/>
<keyword evidence="4 9" id="KW-0507">mRNA processing</keyword>
<dbReference type="Gene3D" id="3.30.160.20">
    <property type="match status" value="1"/>
</dbReference>
<dbReference type="Proteomes" id="UP000324575">
    <property type="component" value="Unassembled WGS sequence"/>
</dbReference>
<dbReference type="GO" id="GO:0019843">
    <property type="term" value="F:rRNA binding"/>
    <property type="evidence" value="ECO:0007669"/>
    <property type="project" value="UniProtKB-KW"/>
</dbReference>
<dbReference type="GO" id="GO:0004525">
    <property type="term" value="F:ribonuclease III activity"/>
    <property type="evidence" value="ECO:0007669"/>
    <property type="project" value="UniProtKB-UniRule"/>
</dbReference>
<keyword evidence="9" id="KW-0819">tRNA processing</keyword>
<comment type="catalytic activity">
    <reaction evidence="1 9">
        <text>Endonucleolytic cleavage to 5'-phosphomonoester.</text>
        <dbReference type="EC" id="3.1.26.3"/>
    </reaction>
</comment>
<keyword evidence="7 9" id="KW-0378">Hydrolase</keyword>
<comment type="subcellular location">
    <subcellularLocation>
        <location evidence="9">Cytoplasm</location>
    </subcellularLocation>
</comment>
<dbReference type="GO" id="GO:0008033">
    <property type="term" value="P:tRNA processing"/>
    <property type="evidence" value="ECO:0007669"/>
    <property type="project" value="UniProtKB-KW"/>
</dbReference>
<dbReference type="GO" id="GO:0006397">
    <property type="term" value="P:mRNA processing"/>
    <property type="evidence" value="ECO:0007669"/>
    <property type="project" value="UniProtKB-UniRule"/>
</dbReference>
<dbReference type="HAMAP" id="MF_00104">
    <property type="entry name" value="RNase_III"/>
    <property type="match status" value="1"/>
</dbReference>
<evidence type="ECO:0000256" key="8">
    <source>
        <dbReference type="ARBA" id="ARBA00022884"/>
    </source>
</evidence>
<evidence type="ECO:0000259" key="11">
    <source>
        <dbReference type="PROSITE" id="PS50142"/>
    </source>
</evidence>
<comment type="similarity">
    <text evidence="2">Belongs to the ribonuclease III family.</text>
</comment>
<evidence type="ECO:0000256" key="2">
    <source>
        <dbReference type="ARBA" id="ARBA00010183"/>
    </source>
</evidence>
<feature type="binding site" evidence="9">
    <location>
        <position position="133"/>
    </location>
    <ligand>
        <name>Mg(2+)</name>
        <dbReference type="ChEBI" id="CHEBI:18420"/>
    </ligand>
</feature>
<dbReference type="Pfam" id="PF14622">
    <property type="entry name" value="Ribonucleas_3_3"/>
    <property type="match status" value="1"/>
</dbReference>
<evidence type="ECO:0000313" key="13">
    <source>
        <dbReference type="Proteomes" id="UP000324575"/>
    </source>
</evidence>
<dbReference type="Gene3D" id="1.10.1520.10">
    <property type="entry name" value="Ribonuclease III domain"/>
    <property type="match status" value="1"/>
</dbReference>
<keyword evidence="6 9" id="KW-0255">Endonuclease</keyword>
<dbReference type="InterPro" id="IPR014720">
    <property type="entry name" value="dsRBD_dom"/>
</dbReference>
<evidence type="ECO:0000256" key="4">
    <source>
        <dbReference type="ARBA" id="ARBA00022664"/>
    </source>
</evidence>
<dbReference type="GO" id="GO:0005737">
    <property type="term" value="C:cytoplasm"/>
    <property type="evidence" value="ECO:0007669"/>
    <property type="project" value="UniProtKB-SubCell"/>
</dbReference>
<dbReference type="SMART" id="SM00535">
    <property type="entry name" value="RIBOc"/>
    <property type="match status" value="1"/>
</dbReference>
<dbReference type="EC" id="3.1.26.3" evidence="9"/>
<gene>
    <name evidence="9" type="primary">rnc</name>
    <name evidence="12" type="ORF">EZS26_001189</name>
</gene>
<evidence type="ECO:0000256" key="7">
    <source>
        <dbReference type="ARBA" id="ARBA00022801"/>
    </source>
</evidence>
<dbReference type="PANTHER" id="PTHR11207">
    <property type="entry name" value="RIBONUCLEASE III"/>
    <property type="match status" value="1"/>
</dbReference>
<evidence type="ECO:0000259" key="10">
    <source>
        <dbReference type="PROSITE" id="PS50137"/>
    </source>
</evidence>
<comment type="subunit">
    <text evidence="9">Homodimer.</text>
</comment>
<feature type="domain" description="DRBM" evidence="10">
    <location>
        <begin position="175"/>
        <end position="244"/>
    </location>
</feature>
<feature type="binding site" evidence="9">
    <location>
        <position position="64"/>
    </location>
    <ligand>
        <name>Mg(2+)</name>
        <dbReference type="ChEBI" id="CHEBI:18420"/>
    </ligand>
</feature>
<evidence type="ECO:0000256" key="1">
    <source>
        <dbReference type="ARBA" id="ARBA00000109"/>
    </source>
</evidence>
<comment type="caution">
    <text evidence="12">The sequence shown here is derived from an EMBL/GenBank/DDBJ whole genome shotgun (WGS) entry which is preliminary data.</text>
</comment>
<keyword evidence="9" id="KW-0699">rRNA-binding</keyword>
<dbReference type="Pfam" id="PF00035">
    <property type="entry name" value="dsrm"/>
    <property type="match status" value="1"/>
</dbReference>
<dbReference type="CDD" id="cd00593">
    <property type="entry name" value="RIBOc"/>
    <property type="match status" value="1"/>
</dbReference>
<feature type="domain" description="RNase III" evidence="11">
    <location>
        <begin position="2"/>
        <end position="147"/>
    </location>
</feature>
<feature type="active site" evidence="9">
    <location>
        <position position="68"/>
    </location>
</feature>
<evidence type="ECO:0000256" key="5">
    <source>
        <dbReference type="ARBA" id="ARBA00022722"/>
    </source>
</evidence>
<sequence>MLKPILNRINLFFHANKEICFALYQILGFVPKDLSLYEEALLHQSSSQEQKNKHTRYHNNERLEFLGDAILNAIVAEIVFQKFPEYNEGFLTNTRSKMVQRESMNKIAVEMGLLRLVRHSAIISKQKNHIGGNALEAFIGAIYLDQGYRKTRQFIEDKIIHPYINLEELAKKEVNFKSKLLEWCQKNRVEMRFEINRKSIDHEHNLIFYTQALLNEVSAGTGSGSSKKEAHQKAAEMSLQIIKTNTEFVREILAAKPPVNTPANQTTEQSADDIEEEIHPIATPCGG</sequence>
<keyword evidence="8 9" id="KW-0694">RNA-binding</keyword>
<accession>A0A5M8P2W3</accession>
<dbReference type="PROSITE" id="PS00517">
    <property type="entry name" value="RNASE_3_1"/>
    <property type="match status" value="1"/>
</dbReference>
<feature type="active site" evidence="9">
    <location>
        <position position="136"/>
    </location>
</feature>
<dbReference type="PROSITE" id="PS50142">
    <property type="entry name" value="RNASE_3_2"/>
    <property type="match status" value="1"/>
</dbReference>
<comment type="cofactor">
    <cofactor evidence="9">
        <name>Mg(2+)</name>
        <dbReference type="ChEBI" id="CHEBI:18420"/>
    </cofactor>
</comment>
<reference evidence="12 13" key="1">
    <citation type="submission" date="2019-03" db="EMBL/GenBank/DDBJ databases">
        <title>Single cell metagenomics reveals metabolic interactions within the superorganism composed of flagellate Streblomastix strix and complex community of Bacteroidetes bacteria on its surface.</title>
        <authorList>
            <person name="Treitli S.C."/>
            <person name="Kolisko M."/>
            <person name="Husnik F."/>
            <person name="Keeling P."/>
            <person name="Hampl V."/>
        </authorList>
    </citation>
    <scope>NUCLEOTIDE SEQUENCE [LARGE SCALE GENOMIC DNA]</scope>
    <source>
        <strain evidence="12">St1</strain>
    </source>
</reference>
<name>A0A5M8P2W3_9BACT</name>
<keyword evidence="9" id="KW-0460">Magnesium</keyword>
<comment type="function">
    <text evidence="9">Digests double-stranded RNA. Involved in the processing of primary rRNA transcript to yield the immediate precursors to the large and small rRNAs (23S and 16S). Processes some mRNAs, and tRNAs when they are encoded in the rRNA operon. Processes pre-crRNA and tracrRNA of type II CRISPR loci if present in the organism.</text>
</comment>
<keyword evidence="9" id="KW-0963">Cytoplasm</keyword>
<dbReference type="NCBIfam" id="TIGR02191">
    <property type="entry name" value="RNaseIII"/>
    <property type="match status" value="1"/>
</dbReference>
<dbReference type="GO" id="GO:0046872">
    <property type="term" value="F:metal ion binding"/>
    <property type="evidence" value="ECO:0007669"/>
    <property type="project" value="UniProtKB-KW"/>
</dbReference>
<dbReference type="InterPro" id="IPR000999">
    <property type="entry name" value="RNase_III_dom"/>
</dbReference>
<dbReference type="SMART" id="SM00358">
    <property type="entry name" value="DSRM"/>
    <property type="match status" value="1"/>
</dbReference>
<keyword evidence="3 9" id="KW-0698">rRNA processing</keyword>
<feature type="binding site" evidence="9">
    <location>
        <position position="136"/>
    </location>
    <ligand>
        <name>Mg(2+)</name>
        <dbReference type="ChEBI" id="CHEBI:18420"/>
    </ligand>
</feature>
<dbReference type="PROSITE" id="PS50137">
    <property type="entry name" value="DS_RBD"/>
    <property type="match status" value="1"/>
</dbReference>
<proteinExistence type="inferred from homology"/>
<evidence type="ECO:0000256" key="6">
    <source>
        <dbReference type="ARBA" id="ARBA00022759"/>
    </source>
</evidence>
<dbReference type="CDD" id="cd10845">
    <property type="entry name" value="DSRM_RNAse_III_family"/>
    <property type="match status" value="1"/>
</dbReference>
<protein>
    <recommendedName>
        <fullName evidence="9">Ribonuclease 3</fullName>
        <ecNumber evidence="9">3.1.26.3</ecNumber>
    </recommendedName>
    <alternativeName>
        <fullName evidence="9">Ribonuclease III</fullName>
        <shortName evidence="9">RNase III</shortName>
    </alternativeName>
</protein>
<dbReference type="EMBL" id="SNRX01000006">
    <property type="protein sequence ID" value="KAA6302682.1"/>
    <property type="molecule type" value="Genomic_DNA"/>
</dbReference>
<dbReference type="GO" id="GO:0003725">
    <property type="term" value="F:double-stranded RNA binding"/>
    <property type="evidence" value="ECO:0007669"/>
    <property type="project" value="TreeGrafter"/>
</dbReference>
<dbReference type="SUPFAM" id="SSF54768">
    <property type="entry name" value="dsRNA-binding domain-like"/>
    <property type="match status" value="1"/>
</dbReference>
<evidence type="ECO:0000313" key="12">
    <source>
        <dbReference type="EMBL" id="KAA6302682.1"/>
    </source>
</evidence>
<evidence type="ECO:0000256" key="9">
    <source>
        <dbReference type="HAMAP-Rule" id="MF_00104"/>
    </source>
</evidence>
<keyword evidence="5 9" id="KW-0540">Nuclease</keyword>